<dbReference type="Proteomes" id="UP000006038">
    <property type="component" value="Unassembled WGS sequence"/>
</dbReference>
<protein>
    <submittedName>
        <fullName evidence="2">Uncharacterized protein</fullName>
    </submittedName>
</protein>
<feature type="compositionally biased region" description="Polar residues" evidence="1">
    <location>
        <begin position="9"/>
        <end position="20"/>
    </location>
</feature>
<keyword evidence="3" id="KW-1185">Reference proteome</keyword>
<sequence>MEAWDKTPGVTTPSSHQAQSLNIRERVQRKFLKIDFVPTGDQVSDGFTKDLTVSNGGDESGGKEILLPIPLLVEPLPLSLLTGVETITHYVIVGERRMR</sequence>
<name>J3KUT9_ORYBR</name>
<reference evidence="2" key="1">
    <citation type="submission" date="2015-06" db="UniProtKB">
        <authorList>
            <consortium name="EnsemblPlants"/>
        </authorList>
    </citation>
    <scope>IDENTIFICATION</scope>
</reference>
<evidence type="ECO:0000313" key="3">
    <source>
        <dbReference type="Proteomes" id="UP000006038"/>
    </source>
</evidence>
<organism evidence="2">
    <name type="scientific">Oryza brachyantha</name>
    <name type="common">malo sina</name>
    <dbReference type="NCBI Taxonomy" id="4533"/>
    <lineage>
        <taxon>Eukaryota</taxon>
        <taxon>Viridiplantae</taxon>
        <taxon>Streptophyta</taxon>
        <taxon>Embryophyta</taxon>
        <taxon>Tracheophyta</taxon>
        <taxon>Spermatophyta</taxon>
        <taxon>Magnoliopsida</taxon>
        <taxon>Liliopsida</taxon>
        <taxon>Poales</taxon>
        <taxon>Poaceae</taxon>
        <taxon>BOP clade</taxon>
        <taxon>Oryzoideae</taxon>
        <taxon>Oryzeae</taxon>
        <taxon>Oryzinae</taxon>
        <taxon>Oryza</taxon>
    </lineage>
</organism>
<dbReference type="AlphaFoldDB" id="J3KUT9"/>
<proteinExistence type="predicted"/>
<accession>J3KUT9</accession>
<evidence type="ECO:0000313" key="2">
    <source>
        <dbReference type="EnsemblPlants" id="OB0081G10020.1"/>
    </source>
</evidence>
<dbReference type="Gramene" id="OB0081G10020.1">
    <property type="protein sequence ID" value="OB0081G10020.1"/>
    <property type="gene ID" value="OB0081G10020"/>
</dbReference>
<dbReference type="EnsemblPlants" id="OB0081G10020.1">
    <property type="protein sequence ID" value="OB0081G10020.1"/>
    <property type="gene ID" value="OB0081G10020"/>
</dbReference>
<feature type="region of interest" description="Disordered" evidence="1">
    <location>
        <begin position="1"/>
        <end position="20"/>
    </location>
</feature>
<dbReference type="HOGENOM" id="CLU_2324151_0_0_1"/>
<evidence type="ECO:0000256" key="1">
    <source>
        <dbReference type="SAM" id="MobiDB-lite"/>
    </source>
</evidence>